<protein>
    <submittedName>
        <fullName evidence="1">Uncharacterized protein</fullName>
    </submittedName>
</protein>
<sequence length="210" mass="24674">MEIFSHINEHKEPGYSSLRTLVLVFHKTVLWAPSASYLDSLRNQNELLPTKEELLWYIEQGYMNVMARDWWIYNRTKRRQHEWSFAPFDPEFDGKLREIAEYDKALGKITDARVRPMPEETGLDWARSQIENGKFDHEKLVSEVSKTNIGENIDYVDRAKEQPTSKEQAIYILGATKNLGTGFKDSNCDRVINLYKSQIHFRDPLFSRQV</sequence>
<dbReference type="EMBL" id="BARV01009322">
    <property type="protein sequence ID" value="GAI14957.1"/>
    <property type="molecule type" value="Genomic_DNA"/>
</dbReference>
<name>X1L6K2_9ZZZZ</name>
<reference evidence="1" key="1">
    <citation type="journal article" date="2014" name="Front. Microbiol.">
        <title>High frequency of phylogenetically diverse reductive dehalogenase-homologous genes in deep subseafloor sedimentary metagenomes.</title>
        <authorList>
            <person name="Kawai M."/>
            <person name="Futagami T."/>
            <person name="Toyoda A."/>
            <person name="Takaki Y."/>
            <person name="Nishi S."/>
            <person name="Hori S."/>
            <person name="Arai W."/>
            <person name="Tsubouchi T."/>
            <person name="Morono Y."/>
            <person name="Uchiyama I."/>
            <person name="Ito T."/>
            <person name="Fujiyama A."/>
            <person name="Inagaki F."/>
            <person name="Takami H."/>
        </authorList>
    </citation>
    <scope>NUCLEOTIDE SEQUENCE</scope>
    <source>
        <strain evidence="1">Expedition CK06-06</strain>
    </source>
</reference>
<accession>X1L6K2</accession>
<comment type="caution">
    <text evidence="1">The sequence shown here is derived from an EMBL/GenBank/DDBJ whole genome shotgun (WGS) entry which is preliminary data.</text>
</comment>
<organism evidence="1">
    <name type="scientific">marine sediment metagenome</name>
    <dbReference type="NCBI Taxonomy" id="412755"/>
    <lineage>
        <taxon>unclassified sequences</taxon>
        <taxon>metagenomes</taxon>
        <taxon>ecological metagenomes</taxon>
    </lineage>
</organism>
<proteinExistence type="predicted"/>
<gene>
    <name evidence="1" type="ORF">S06H3_18431</name>
</gene>
<dbReference type="AlphaFoldDB" id="X1L6K2"/>
<evidence type="ECO:0000313" key="1">
    <source>
        <dbReference type="EMBL" id="GAI14957.1"/>
    </source>
</evidence>